<evidence type="ECO:0000313" key="1">
    <source>
        <dbReference type="EMBL" id="GAJ18096.1"/>
    </source>
</evidence>
<comment type="caution">
    <text evidence="1">The sequence shown here is derived from an EMBL/GenBank/DDBJ whole genome shotgun (WGS) entry which is preliminary data.</text>
</comment>
<feature type="non-terminal residue" evidence="1">
    <location>
        <position position="41"/>
    </location>
</feature>
<dbReference type="AlphaFoldDB" id="X1VNY5"/>
<name>X1VNY5_9ZZZZ</name>
<organism evidence="1">
    <name type="scientific">marine sediment metagenome</name>
    <dbReference type="NCBI Taxonomy" id="412755"/>
    <lineage>
        <taxon>unclassified sequences</taxon>
        <taxon>metagenomes</taxon>
        <taxon>ecological metagenomes</taxon>
    </lineage>
</organism>
<accession>X1VNY5</accession>
<reference evidence="1" key="1">
    <citation type="journal article" date="2014" name="Front. Microbiol.">
        <title>High frequency of phylogenetically diverse reductive dehalogenase-homologous genes in deep subseafloor sedimentary metagenomes.</title>
        <authorList>
            <person name="Kawai M."/>
            <person name="Futagami T."/>
            <person name="Toyoda A."/>
            <person name="Takaki Y."/>
            <person name="Nishi S."/>
            <person name="Hori S."/>
            <person name="Arai W."/>
            <person name="Tsubouchi T."/>
            <person name="Morono Y."/>
            <person name="Uchiyama I."/>
            <person name="Ito T."/>
            <person name="Fujiyama A."/>
            <person name="Inagaki F."/>
            <person name="Takami H."/>
        </authorList>
    </citation>
    <scope>NUCLEOTIDE SEQUENCE</scope>
    <source>
        <strain evidence="1">Expedition CK06-06</strain>
    </source>
</reference>
<protein>
    <submittedName>
        <fullName evidence="1">Uncharacterized protein</fullName>
    </submittedName>
</protein>
<feature type="non-terminal residue" evidence="1">
    <location>
        <position position="1"/>
    </location>
</feature>
<gene>
    <name evidence="1" type="ORF">S12H4_63423</name>
</gene>
<sequence length="41" mass="4228">GLVPAIWSEVVTQSITPKAWLCAAVAGPCCITSEAILSNKV</sequence>
<proteinExistence type="predicted"/>
<dbReference type="EMBL" id="BARW01043152">
    <property type="protein sequence ID" value="GAJ18096.1"/>
    <property type="molecule type" value="Genomic_DNA"/>
</dbReference>